<accession>A0ABV6N153</accession>
<name>A0ABV6N153_9PSEU</name>
<dbReference type="Pfam" id="PF02481">
    <property type="entry name" value="DNA_processg_A"/>
    <property type="match status" value="1"/>
</dbReference>
<evidence type="ECO:0000256" key="1">
    <source>
        <dbReference type="ARBA" id="ARBA00006525"/>
    </source>
</evidence>
<evidence type="ECO:0000313" key="4">
    <source>
        <dbReference type="Proteomes" id="UP001589810"/>
    </source>
</evidence>
<reference evidence="3 4" key="1">
    <citation type="submission" date="2024-09" db="EMBL/GenBank/DDBJ databases">
        <authorList>
            <person name="Sun Q."/>
            <person name="Mori K."/>
        </authorList>
    </citation>
    <scope>NUCLEOTIDE SEQUENCE [LARGE SCALE GENOMIC DNA]</scope>
    <source>
        <strain evidence="3 4">TBRC 1432</strain>
    </source>
</reference>
<evidence type="ECO:0000313" key="3">
    <source>
        <dbReference type="EMBL" id="MFC0546303.1"/>
    </source>
</evidence>
<sequence length="293" mass="31272">MVDNLEQAALLLALRHSDRGWGPVTSAVEDAGSALDILDVLLAPSTPTLDHVDRDVDTDLKLVAAEIDSWRAEGIRLVTVLDEEFPVQLLLVHQRPPFLTYRGVLDGEDVTAVSVVGSRQASAAGLRRARAVASTLANNGFTVMSGLAAGIDTAAHRAAIDAGTRTVAVVGTGLRHCYPAENRDLHGEIARTGAVLSQFWPDAGPAKHQFPMRNAVMSGCSIATVVVEAGEHSGARIQARIAVEHGRHVFLLPEVLANQWAVDLARRPNTTVLDGPEHLLRVLGELTAELVQL</sequence>
<protein>
    <submittedName>
        <fullName evidence="3">DNA-processing protein DprA</fullName>
    </submittedName>
</protein>
<dbReference type="RefSeq" id="WP_273936562.1">
    <property type="nucleotide sequence ID" value="NZ_CP097263.1"/>
</dbReference>
<dbReference type="EMBL" id="JBHLUD010000013">
    <property type="protein sequence ID" value="MFC0546303.1"/>
    <property type="molecule type" value="Genomic_DNA"/>
</dbReference>
<dbReference type="Proteomes" id="UP001589810">
    <property type="component" value="Unassembled WGS sequence"/>
</dbReference>
<dbReference type="PANTHER" id="PTHR43022:SF1">
    <property type="entry name" value="PROTEIN SMF"/>
    <property type="match status" value="1"/>
</dbReference>
<organism evidence="3 4">
    <name type="scientific">Kutzneria chonburiensis</name>
    <dbReference type="NCBI Taxonomy" id="1483604"/>
    <lineage>
        <taxon>Bacteria</taxon>
        <taxon>Bacillati</taxon>
        <taxon>Actinomycetota</taxon>
        <taxon>Actinomycetes</taxon>
        <taxon>Pseudonocardiales</taxon>
        <taxon>Pseudonocardiaceae</taxon>
        <taxon>Kutzneria</taxon>
    </lineage>
</organism>
<comment type="caution">
    <text evidence="3">The sequence shown here is derived from an EMBL/GenBank/DDBJ whole genome shotgun (WGS) entry which is preliminary data.</text>
</comment>
<proteinExistence type="inferred from homology"/>
<dbReference type="InterPro" id="IPR003488">
    <property type="entry name" value="DprA"/>
</dbReference>
<keyword evidence="4" id="KW-1185">Reference proteome</keyword>
<dbReference type="SUPFAM" id="SSF102405">
    <property type="entry name" value="MCP/YpsA-like"/>
    <property type="match status" value="1"/>
</dbReference>
<dbReference type="PANTHER" id="PTHR43022">
    <property type="entry name" value="PROTEIN SMF"/>
    <property type="match status" value="1"/>
</dbReference>
<dbReference type="InterPro" id="IPR057666">
    <property type="entry name" value="DrpA_SLOG"/>
</dbReference>
<comment type="similarity">
    <text evidence="1">Belongs to the DprA/Smf family.</text>
</comment>
<evidence type="ECO:0000259" key="2">
    <source>
        <dbReference type="Pfam" id="PF02481"/>
    </source>
</evidence>
<feature type="domain" description="Smf/DprA SLOG" evidence="2">
    <location>
        <begin position="77"/>
        <end position="257"/>
    </location>
</feature>
<dbReference type="Gene3D" id="3.40.50.450">
    <property type="match status" value="1"/>
</dbReference>
<gene>
    <name evidence="3" type="ORF">ACFFH7_32640</name>
</gene>